<dbReference type="EC" id="3.2.1.143" evidence="2"/>
<dbReference type="PANTHER" id="PTHR12837">
    <property type="entry name" value="POLY ADP-RIBOSE GLYCOHYDROLASE"/>
    <property type="match status" value="1"/>
</dbReference>
<feature type="active site" evidence="4">
    <location>
        <position position="195"/>
    </location>
</feature>
<name>A0A815R7E8_ADIRI</name>
<feature type="domain" description="PARG helical" evidence="7">
    <location>
        <begin position="54"/>
        <end position="154"/>
    </location>
</feature>
<evidence type="ECO:0000313" key="8">
    <source>
        <dbReference type="EMBL" id="CAF1473179.1"/>
    </source>
</evidence>
<feature type="active site" evidence="4">
    <location>
        <position position="214"/>
    </location>
</feature>
<dbReference type="GO" id="GO:1990966">
    <property type="term" value="P:ATP generation from poly-ADP-D-ribose"/>
    <property type="evidence" value="ECO:0007669"/>
    <property type="project" value="TreeGrafter"/>
</dbReference>
<dbReference type="InterPro" id="IPR048362">
    <property type="entry name" value="PARG_helical"/>
</dbReference>
<protein>
    <recommendedName>
        <fullName evidence="2">poly(ADP-ribose) glycohydrolase</fullName>
        <ecNumber evidence="2">3.2.1.143</ecNumber>
    </recommendedName>
</protein>
<dbReference type="InterPro" id="IPR046372">
    <property type="entry name" value="PARG_cat_C"/>
</dbReference>
<comment type="caution">
    <text evidence="8">The sequence shown here is derived from an EMBL/GenBank/DDBJ whole genome shotgun (WGS) entry which is preliminary data.</text>
</comment>
<evidence type="ECO:0000256" key="4">
    <source>
        <dbReference type="PIRSR" id="PIRSR607724-1"/>
    </source>
</evidence>
<gene>
    <name evidence="8" type="ORF">XAT740_LOCUS38101</name>
</gene>
<feature type="binding site" evidence="5">
    <location>
        <position position="212"/>
    </location>
    <ligand>
        <name>substrate</name>
    </ligand>
</feature>
<dbReference type="GO" id="GO:0005634">
    <property type="term" value="C:nucleus"/>
    <property type="evidence" value="ECO:0007669"/>
    <property type="project" value="TreeGrafter"/>
</dbReference>
<dbReference type="PANTHER" id="PTHR12837:SF0">
    <property type="entry name" value="POLY(ADP-RIBOSE) GLYCOHYDROLASE"/>
    <property type="match status" value="1"/>
</dbReference>
<dbReference type="Proteomes" id="UP000663828">
    <property type="component" value="Unassembled WGS sequence"/>
</dbReference>
<dbReference type="GO" id="GO:0006282">
    <property type="term" value="P:regulation of DNA repair"/>
    <property type="evidence" value="ECO:0007669"/>
    <property type="project" value="InterPro"/>
</dbReference>
<feature type="active site" evidence="4">
    <location>
        <position position="213"/>
    </location>
</feature>
<dbReference type="Pfam" id="PF20811">
    <property type="entry name" value="PARG_cat_N"/>
    <property type="match status" value="1"/>
</dbReference>
<dbReference type="GO" id="GO:0009225">
    <property type="term" value="P:nucleotide-sugar metabolic process"/>
    <property type="evidence" value="ECO:0007669"/>
    <property type="project" value="TreeGrafter"/>
</dbReference>
<evidence type="ECO:0000259" key="7">
    <source>
        <dbReference type="Pfam" id="PF20811"/>
    </source>
</evidence>
<evidence type="ECO:0000256" key="3">
    <source>
        <dbReference type="ARBA" id="ARBA00022801"/>
    </source>
</evidence>
<accession>A0A815R7E8</accession>
<evidence type="ECO:0000256" key="5">
    <source>
        <dbReference type="PIRSR" id="PIRSR607724-2"/>
    </source>
</evidence>
<feature type="binding site" evidence="5">
    <location>
        <position position="271"/>
    </location>
    <ligand>
        <name>substrate</name>
    </ligand>
</feature>
<evidence type="ECO:0000256" key="2">
    <source>
        <dbReference type="ARBA" id="ARBA00012255"/>
    </source>
</evidence>
<feature type="binding site" evidence="5">
    <location>
        <position position="198"/>
    </location>
    <ligand>
        <name>substrate</name>
    </ligand>
</feature>
<dbReference type="GO" id="GO:0005737">
    <property type="term" value="C:cytoplasm"/>
    <property type="evidence" value="ECO:0007669"/>
    <property type="project" value="TreeGrafter"/>
</dbReference>
<dbReference type="InterPro" id="IPR007724">
    <property type="entry name" value="Poly_GlycHdrlase"/>
</dbReference>
<comment type="similarity">
    <text evidence="1">Belongs to the poly(ADP-ribose) glycohydrolase family.</text>
</comment>
<dbReference type="GO" id="GO:0005975">
    <property type="term" value="P:carbohydrate metabolic process"/>
    <property type="evidence" value="ECO:0007669"/>
    <property type="project" value="InterPro"/>
</dbReference>
<evidence type="ECO:0000259" key="6">
    <source>
        <dbReference type="Pfam" id="PF05028"/>
    </source>
</evidence>
<sequence>MSTSTTFIADPERIFTICEGKNGFHSLVNLLSSQEKDHRNFLRLEQTICQLDFDFYNDLLPKIAQWASDHTQAKSIELLHAGATRTVVYTAAQARYILANAFFLNVLPGYGNISLNHLYNSFDEDLSIARIRCLIEYFRLSSEEKDLDREISIERYFYQDELPDWSQKRIPIRSSKVCVNTNRMEDSIDAEGFVDFANKHIHIHQIIPSATQEEVLCKQQLRNFHKLHLYFNVLVSCCPEAFLAILVCETLLDKEIVILRGCKRFVDYTGYADTFAYKEHYTRSGRIQDILVLDACYSGQFSKENIDRDLGKAWAGFEKSKDSIIATGNWGCGVFGGDLIFKFLQQLCAATIINEKLQRLDYSAYHDDSLATKLKTLLVSLEEKNKTVADVYQMMQNYRKSAQFPGSRLLFSDYVNNWLNE</sequence>
<proteinExistence type="inferred from homology"/>
<dbReference type="EMBL" id="CAJNOR010004076">
    <property type="protein sequence ID" value="CAF1473179.1"/>
    <property type="molecule type" value="Genomic_DNA"/>
</dbReference>
<dbReference type="Pfam" id="PF05028">
    <property type="entry name" value="PARG_cat_C"/>
    <property type="match status" value="1"/>
</dbReference>
<dbReference type="GO" id="GO:0004649">
    <property type="term" value="F:poly(ADP-ribose) glycohydrolase activity"/>
    <property type="evidence" value="ECO:0007669"/>
    <property type="project" value="UniProtKB-EC"/>
</dbReference>
<dbReference type="AlphaFoldDB" id="A0A815R7E8"/>
<keyword evidence="3" id="KW-0378">Hydrolase</keyword>
<feature type="domain" description="PARG catalytic Macro" evidence="6">
    <location>
        <begin position="233"/>
        <end position="370"/>
    </location>
</feature>
<keyword evidence="9" id="KW-1185">Reference proteome</keyword>
<organism evidence="8 9">
    <name type="scientific">Adineta ricciae</name>
    <name type="common">Rotifer</name>
    <dbReference type="NCBI Taxonomy" id="249248"/>
    <lineage>
        <taxon>Eukaryota</taxon>
        <taxon>Metazoa</taxon>
        <taxon>Spiralia</taxon>
        <taxon>Gnathifera</taxon>
        <taxon>Rotifera</taxon>
        <taxon>Eurotatoria</taxon>
        <taxon>Bdelloidea</taxon>
        <taxon>Adinetida</taxon>
        <taxon>Adinetidae</taxon>
        <taxon>Adineta</taxon>
    </lineage>
</organism>
<reference evidence="8" key="1">
    <citation type="submission" date="2021-02" db="EMBL/GenBank/DDBJ databases">
        <authorList>
            <person name="Nowell W R."/>
        </authorList>
    </citation>
    <scope>NUCLEOTIDE SEQUENCE</scope>
</reference>
<evidence type="ECO:0000313" key="9">
    <source>
        <dbReference type="Proteomes" id="UP000663828"/>
    </source>
</evidence>
<evidence type="ECO:0000256" key="1">
    <source>
        <dbReference type="ARBA" id="ARBA00009545"/>
    </source>
</evidence>